<dbReference type="OMA" id="RLQYACR"/>
<organism evidence="11 12">
    <name type="scientific">Corvus moneduloides</name>
    <name type="common">New Caledonian crow</name>
    <dbReference type="NCBI Taxonomy" id="1196302"/>
    <lineage>
        <taxon>Eukaryota</taxon>
        <taxon>Metazoa</taxon>
        <taxon>Chordata</taxon>
        <taxon>Craniata</taxon>
        <taxon>Vertebrata</taxon>
        <taxon>Euteleostomi</taxon>
        <taxon>Archelosauria</taxon>
        <taxon>Archosauria</taxon>
        <taxon>Dinosauria</taxon>
        <taxon>Saurischia</taxon>
        <taxon>Theropoda</taxon>
        <taxon>Coelurosauria</taxon>
        <taxon>Aves</taxon>
        <taxon>Neognathae</taxon>
        <taxon>Neoaves</taxon>
        <taxon>Telluraves</taxon>
        <taxon>Australaves</taxon>
        <taxon>Passeriformes</taxon>
        <taxon>Corvoidea</taxon>
        <taxon>Corvidae</taxon>
        <taxon>Corvus</taxon>
    </lineage>
</organism>
<dbReference type="InterPro" id="IPR055103">
    <property type="entry name" value="PDXDC1-like_2nd"/>
</dbReference>
<keyword evidence="7" id="KW-0175">Coiled coil</keyword>
<evidence type="ECO:0000256" key="7">
    <source>
        <dbReference type="SAM" id="Coils"/>
    </source>
</evidence>
<dbReference type="GO" id="GO:0030170">
    <property type="term" value="F:pyridoxal phosphate binding"/>
    <property type="evidence" value="ECO:0007669"/>
    <property type="project" value="InterPro"/>
</dbReference>
<evidence type="ECO:0000313" key="11">
    <source>
        <dbReference type="Ensembl" id="ENSCMUP00000031474.1"/>
    </source>
</evidence>
<evidence type="ECO:0000256" key="3">
    <source>
        <dbReference type="ARBA" id="ARBA00022793"/>
    </source>
</evidence>
<evidence type="ECO:0000256" key="6">
    <source>
        <dbReference type="ARBA" id="ARBA00047190"/>
    </source>
</evidence>
<feature type="compositionally biased region" description="Basic and acidic residues" evidence="8">
    <location>
        <begin position="751"/>
        <end position="790"/>
    </location>
</feature>
<protein>
    <recommendedName>
        <fullName evidence="6">Pyridoxal-dependent decarboxylase domain-containing protein 1</fullName>
    </recommendedName>
</protein>
<keyword evidence="12" id="KW-1185">Reference proteome</keyword>
<dbReference type="InterPro" id="IPR015424">
    <property type="entry name" value="PyrdxlP-dep_Trfase"/>
</dbReference>
<dbReference type="PANTHER" id="PTHR42735">
    <property type="match status" value="1"/>
</dbReference>
<dbReference type="InterPro" id="IPR002129">
    <property type="entry name" value="PyrdxlP-dep_de-COase"/>
</dbReference>
<comment type="similarity">
    <text evidence="2">Belongs to the group II decarboxylase family.</text>
</comment>
<feature type="compositionally biased region" description="Polar residues" evidence="8">
    <location>
        <begin position="715"/>
        <end position="726"/>
    </location>
</feature>
<dbReference type="InterPro" id="IPR055102">
    <property type="entry name" value="PDXDC1-like_3rd"/>
</dbReference>
<evidence type="ECO:0000256" key="5">
    <source>
        <dbReference type="ARBA" id="ARBA00023239"/>
    </source>
</evidence>
<dbReference type="Pfam" id="PF00282">
    <property type="entry name" value="Pyridoxal_deC"/>
    <property type="match status" value="1"/>
</dbReference>
<dbReference type="SUPFAM" id="SSF53383">
    <property type="entry name" value="PLP-dependent transferases"/>
    <property type="match status" value="1"/>
</dbReference>
<sequence length="790" mass="88030">MTPPHSLEMVDPTLAEMGKNLNEAMKMLEDNQRKAEEENEKKYARKDIPGPLQGSGQDMVSILQLVQNLMHGEEEEETSQSYRLQNVGEQGHMALLGHSLAAYISVLDRERLRKLTTRILSDTTLWLCRLFRYENGSAYYHEDDREGLLKICRLVIHTRYEDYTLEGFNVLYTKQPVIYISSAARTGLGQALCNQLGLPLSCMCRVPCNTMFGSQHQMDVALLDRVIKDDVESGKLPLLLVANAGTPGAGHTDKLGRLKELCEQYKMWLHVEGVNLATLALGYVSSSVLAATKCDSMTLTLGSWLGLPAVPAVTLYRHEDPSLSLAAGLTSSQPVEKLRALPLWLSLQYLGHDGIVERIKHASQLVSNRIIHGVKSLKKQGKIFFFLLKVEDELSSPVVVFKFFQEYSNRGILRQGLQEPCSVQFPNCALSLQLGEQLAQLVPASGVDVVELEDEGTCVRFSPLMTSAVLGTEIQDIDQLVDCLKMKIPVLTSTLQLREEFEQEVRRTVGLLYIEDLGWPGLGVVRYNHHCDGKNDDKQEKELEKINTELLKKLNELESDLTFSLGPEFGGQKNCVYIGMVTEDLDVSELVETIAATGREIEENSRLLENMTEVVRKGIQEAQLQLQKANEERLLEEGLLRQIPVVGSVLNWFSPFQASPKGRTFNLTAGSLESTESMYVSKAQGTGTTPPPTPTSSLAKHRLPGQKAFKRSLRSSDGFSETSSISHCDELDKMDQRPPTLSPGQEQGPLEMEKAEEQKEVAQAKTDTEDIHSDKLPPDCTKVEDQASQR</sequence>
<dbReference type="Gene3D" id="3.40.640.10">
    <property type="entry name" value="Type I PLP-dependent aspartate aminotransferase-like (Major domain)"/>
    <property type="match status" value="1"/>
</dbReference>
<evidence type="ECO:0000259" key="9">
    <source>
        <dbReference type="Pfam" id="PF22930"/>
    </source>
</evidence>
<dbReference type="AlphaFoldDB" id="A0A8U7NMT3"/>
<reference evidence="11" key="3">
    <citation type="submission" date="2025-09" db="UniProtKB">
        <authorList>
            <consortium name="Ensembl"/>
        </authorList>
    </citation>
    <scope>IDENTIFICATION</scope>
</reference>
<keyword evidence="5" id="KW-0456">Lyase</keyword>
<feature type="domain" description="PDXDC1-like third" evidence="10">
    <location>
        <begin position="501"/>
        <end position="606"/>
    </location>
</feature>
<keyword evidence="3" id="KW-0210">Decarboxylase</keyword>
<feature type="coiled-coil region" evidence="7">
    <location>
        <begin position="14"/>
        <end position="45"/>
    </location>
</feature>
<evidence type="ECO:0000313" key="12">
    <source>
        <dbReference type="Proteomes" id="UP000694553"/>
    </source>
</evidence>
<dbReference type="Proteomes" id="UP000694553">
    <property type="component" value="Unassembled WGS sequence"/>
</dbReference>
<dbReference type="GO" id="GO:0016831">
    <property type="term" value="F:carboxy-lyase activity"/>
    <property type="evidence" value="ECO:0007669"/>
    <property type="project" value="UniProtKB-KW"/>
</dbReference>
<feature type="compositionally biased region" description="Basic and acidic residues" evidence="8">
    <location>
        <begin position="727"/>
        <end position="736"/>
    </location>
</feature>
<dbReference type="PANTHER" id="PTHR42735:SF1">
    <property type="entry name" value="PYRIDOXAL-DEPENDENT DECARBOXYLASE DOMAIN-CONTAINING PROTEIN 1-RELATED"/>
    <property type="match status" value="1"/>
</dbReference>
<dbReference type="InterPro" id="IPR015421">
    <property type="entry name" value="PyrdxlP-dep_Trfase_major"/>
</dbReference>
<name>A0A8U7NMT3_CORMO</name>
<reference evidence="12" key="1">
    <citation type="submission" date="2019-10" db="EMBL/GenBank/DDBJ databases">
        <title>Corvus moneduloides (New Caledonian crow) genome, bCorMon1, primary haplotype.</title>
        <authorList>
            <person name="Rutz C."/>
            <person name="Fungtammasan C."/>
            <person name="Mountcastle J."/>
            <person name="Formenti G."/>
            <person name="Chow W."/>
            <person name="Howe K."/>
            <person name="Steele M.P."/>
            <person name="Fernandes J."/>
            <person name="Gilbert M.T.P."/>
            <person name="Fedrigo O."/>
            <person name="Jarvis E.D."/>
            <person name="Gemmell N."/>
        </authorList>
    </citation>
    <scope>NUCLEOTIDE SEQUENCE [LARGE SCALE GENOMIC DNA]</scope>
</reference>
<proteinExistence type="inferred from homology"/>
<dbReference type="Pfam" id="PF22937">
    <property type="entry name" value="PDXDC1-like_cen2"/>
    <property type="match status" value="1"/>
</dbReference>
<evidence type="ECO:0000256" key="1">
    <source>
        <dbReference type="ARBA" id="ARBA00001933"/>
    </source>
</evidence>
<dbReference type="InterPro" id="IPR050477">
    <property type="entry name" value="GrpII_AminoAcid_Decarb"/>
</dbReference>
<evidence type="ECO:0000259" key="10">
    <source>
        <dbReference type="Pfam" id="PF22937"/>
    </source>
</evidence>
<feature type="coiled-coil region" evidence="7">
    <location>
        <begin position="612"/>
        <end position="639"/>
    </location>
</feature>
<dbReference type="Pfam" id="PF22930">
    <property type="entry name" value="PDXDC1-like_cen"/>
    <property type="match status" value="1"/>
</dbReference>
<feature type="compositionally biased region" description="Basic residues" evidence="8">
    <location>
        <begin position="699"/>
        <end position="713"/>
    </location>
</feature>
<keyword evidence="4" id="KW-0663">Pyridoxal phosphate</keyword>
<comment type="cofactor">
    <cofactor evidence="1">
        <name>pyridoxal 5'-phosphate</name>
        <dbReference type="ChEBI" id="CHEBI:597326"/>
    </cofactor>
</comment>
<dbReference type="GO" id="GO:0019752">
    <property type="term" value="P:carboxylic acid metabolic process"/>
    <property type="evidence" value="ECO:0007669"/>
    <property type="project" value="InterPro"/>
</dbReference>
<feature type="domain" description="PDXDC1/PDXD2 second" evidence="9">
    <location>
        <begin position="434"/>
        <end position="495"/>
    </location>
</feature>
<dbReference type="Ensembl" id="ENSCMUT00000035977.1">
    <property type="protein sequence ID" value="ENSCMUP00000031474.1"/>
    <property type="gene ID" value="ENSCMUG00000015749.2"/>
</dbReference>
<feature type="region of interest" description="Disordered" evidence="8">
    <location>
        <begin position="679"/>
        <end position="790"/>
    </location>
</feature>
<evidence type="ECO:0000256" key="2">
    <source>
        <dbReference type="ARBA" id="ARBA00009533"/>
    </source>
</evidence>
<reference evidence="11" key="2">
    <citation type="submission" date="2025-08" db="UniProtKB">
        <authorList>
            <consortium name="Ensembl"/>
        </authorList>
    </citation>
    <scope>IDENTIFICATION</scope>
</reference>
<dbReference type="FunFam" id="3.40.640.10:FF:000036">
    <property type="entry name" value="pyridoxal-dependent decarboxylase domain-containing protein 1 isoform X2"/>
    <property type="match status" value="1"/>
</dbReference>
<accession>A0A8U7NMT3</accession>
<gene>
    <name evidence="11" type="primary">PDXDC1</name>
</gene>
<evidence type="ECO:0000256" key="4">
    <source>
        <dbReference type="ARBA" id="ARBA00022898"/>
    </source>
</evidence>
<evidence type="ECO:0000256" key="8">
    <source>
        <dbReference type="SAM" id="MobiDB-lite"/>
    </source>
</evidence>